<accession>A0AAU9EDR9</accession>
<dbReference type="GO" id="GO:0046872">
    <property type="term" value="F:metal ion binding"/>
    <property type="evidence" value="ECO:0007669"/>
    <property type="project" value="UniProtKB-KW"/>
</dbReference>
<keyword evidence="1" id="KW-0479">Metal-binding</keyword>
<organism evidence="5 6">
    <name type="scientific">Desulfoferula mesophila</name>
    <dbReference type="NCBI Taxonomy" id="3058419"/>
    <lineage>
        <taxon>Bacteria</taxon>
        <taxon>Pseudomonadati</taxon>
        <taxon>Thermodesulfobacteriota</taxon>
        <taxon>Desulfarculia</taxon>
        <taxon>Desulfarculales</taxon>
        <taxon>Desulfarculaceae</taxon>
        <taxon>Desulfoferula</taxon>
    </lineage>
</organism>
<dbReference type="GO" id="GO:0005886">
    <property type="term" value="C:plasma membrane"/>
    <property type="evidence" value="ECO:0007669"/>
    <property type="project" value="TreeGrafter"/>
</dbReference>
<dbReference type="GO" id="GO:0051536">
    <property type="term" value="F:iron-sulfur cluster binding"/>
    <property type="evidence" value="ECO:0007669"/>
    <property type="project" value="UniProtKB-KW"/>
</dbReference>
<evidence type="ECO:0000259" key="4">
    <source>
        <dbReference type="PROSITE" id="PS51379"/>
    </source>
</evidence>
<dbReference type="Pfam" id="PF13534">
    <property type="entry name" value="Fer4_17"/>
    <property type="match status" value="1"/>
</dbReference>
<keyword evidence="6" id="KW-1185">Reference proteome</keyword>
<dbReference type="EMBL" id="AP028679">
    <property type="protein sequence ID" value="BEQ13409.1"/>
    <property type="molecule type" value="Genomic_DNA"/>
</dbReference>
<dbReference type="RefSeq" id="WP_338605074.1">
    <property type="nucleotide sequence ID" value="NZ_AP028679.1"/>
</dbReference>
<dbReference type="KEGG" id="dmp:FAK_04750"/>
<keyword evidence="3" id="KW-0411">Iron-sulfur</keyword>
<dbReference type="PROSITE" id="PS51379">
    <property type="entry name" value="4FE4S_FER_2"/>
    <property type="match status" value="1"/>
</dbReference>
<dbReference type="PROSITE" id="PS00198">
    <property type="entry name" value="4FE4S_FER_1"/>
    <property type="match status" value="1"/>
</dbReference>
<feature type="domain" description="4Fe-4S ferredoxin-type" evidence="4">
    <location>
        <begin position="14"/>
        <end position="48"/>
    </location>
</feature>
<dbReference type="PANTHER" id="PTHR43255">
    <property type="entry name" value="IRON-SULFUR-BINDING OXIDOREDUCTASE FADF-RELATED-RELATED"/>
    <property type="match status" value="1"/>
</dbReference>
<dbReference type="Proteomes" id="UP001366166">
    <property type="component" value="Chromosome"/>
</dbReference>
<sequence>MATKAYDKSFREEVYQNVDSGEDVKLCMQCGVCGITCPLRDEMTHGPRQLWSLIRAGKRDEVMNSPDIMLCTSCYSCKVRCPRGVKVIDVMHGLAHYALEQGIVPRKETSKFGKAFWDSIYKTGRVDETEVPMRYTMMAGPIHGIFNMLEMMDIGRALLSHKRMKFKIGPGLPPSKKIKGMKGLKKMLDKAKAMSPGKEG</sequence>
<name>A0AAU9EDR9_9BACT</name>
<evidence type="ECO:0000256" key="3">
    <source>
        <dbReference type="ARBA" id="ARBA00023014"/>
    </source>
</evidence>
<gene>
    <name evidence="5" type="ORF">FAK_04750</name>
</gene>
<dbReference type="Gene3D" id="1.10.1060.10">
    <property type="entry name" value="Alpha-helical ferredoxin"/>
    <property type="match status" value="1"/>
</dbReference>
<dbReference type="PANTHER" id="PTHR43255:SF2">
    <property type="entry name" value="HETERODISULFIDE REDUCTASE RELATED PROTEIN"/>
    <property type="match status" value="1"/>
</dbReference>
<dbReference type="AlphaFoldDB" id="A0AAU9EDR9"/>
<reference evidence="6" key="1">
    <citation type="journal article" date="2023" name="Arch. Microbiol.">
        <title>Desulfoferula mesophilus gen. nov. sp. nov., a mesophilic sulfate-reducing bacterium isolated from a brackish lake sediment.</title>
        <authorList>
            <person name="Watanabe T."/>
            <person name="Yabe T."/>
            <person name="Tsuji J.M."/>
            <person name="Fukui M."/>
        </authorList>
    </citation>
    <scope>NUCLEOTIDE SEQUENCE [LARGE SCALE GENOMIC DNA]</scope>
    <source>
        <strain evidence="6">12FAK</strain>
    </source>
</reference>
<evidence type="ECO:0000256" key="2">
    <source>
        <dbReference type="ARBA" id="ARBA00023004"/>
    </source>
</evidence>
<evidence type="ECO:0000256" key="1">
    <source>
        <dbReference type="ARBA" id="ARBA00022723"/>
    </source>
</evidence>
<evidence type="ECO:0000313" key="5">
    <source>
        <dbReference type="EMBL" id="BEQ13409.1"/>
    </source>
</evidence>
<proteinExistence type="predicted"/>
<evidence type="ECO:0000313" key="6">
    <source>
        <dbReference type="Proteomes" id="UP001366166"/>
    </source>
</evidence>
<dbReference type="InterPro" id="IPR017896">
    <property type="entry name" value="4Fe4S_Fe-S-bd"/>
</dbReference>
<protein>
    <recommendedName>
        <fullName evidence="4">4Fe-4S ferredoxin-type domain-containing protein</fullName>
    </recommendedName>
</protein>
<keyword evidence="2" id="KW-0408">Iron</keyword>
<dbReference type="InterPro" id="IPR009051">
    <property type="entry name" value="Helical_ferredxn"/>
</dbReference>
<dbReference type="InterPro" id="IPR017900">
    <property type="entry name" value="4Fe4S_Fe_S_CS"/>
</dbReference>
<dbReference type="InterPro" id="IPR051460">
    <property type="entry name" value="HdrC_iron-sulfur_subunit"/>
</dbReference>
<dbReference type="SUPFAM" id="SSF46548">
    <property type="entry name" value="alpha-helical ferredoxin"/>
    <property type="match status" value="1"/>
</dbReference>